<evidence type="ECO:0000313" key="3">
    <source>
        <dbReference type="Proteomes" id="UP000606724"/>
    </source>
</evidence>
<evidence type="ECO:0000313" key="2">
    <source>
        <dbReference type="EMBL" id="MBD7946460.1"/>
    </source>
</evidence>
<protein>
    <submittedName>
        <fullName evidence="2">Uncharacterized protein</fullName>
    </submittedName>
</protein>
<comment type="caution">
    <text evidence="2">The sequence shown here is derived from an EMBL/GenBank/DDBJ whole genome shotgun (WGS) entry which is preliminary data.</text>
</comment>
<keyword evidence="1" id="KW-0175">Coiled coil</keyword>
<dbReference type="RefSeq" id="WP_191689630.1">
    <property type="nucleotide sequence ID" value="NZ_JACSQR010000001.1"/>
</dbReference>
<keyword evidence="3" id="KW-1185">Reference proteome</keyword>
<name>A0ABR8RFI6_9GAMM</name>
<evidence type="ECO:0000256" key="1">
    <source>
        <dbReference type="SAM" id="Coils"/>
    </source>
</evidence>
<sequence>MSLEAYVNQAQDEYISVLDFVNALYKHARPQVPLKNILEYVGNNYSFIGLALYQKKGFNYISIKPTSLSKYGSSIRVIESLYECLDDTQVGIIYSDETMKPFKEFYFKSSDVSKFYEYVVRNPSKIEAIGPRQSKAPPPPNHIKTVSTFKQRTIGDLIKAKQHESAILPNDCQRLTMLYDYFTPHQAGCLIAGLHPAFNGSDDDLEVALGVIEGGIKKGGLLLDDDGQLNSDDLKSFLHSKNWIMTGFNDNLASDTSSLDKENPVYKKRVAELEKQLADAKLEIAKFKRQTIDSARPVSDDLKQVHHRSNKTVDRIMYAMAKLTKFDNSHPTSQNMPSLNAQITTILQNDGLPLEYEAVGKWLTRVNNIKPIK</sequence>
<accession>A0ABR8RFI6</accession>
<dbReference type="Proteomes" id="UP000606724">
    <property type="component" value="Unassembled WGS sequence"/>
</dbReference>
<gene>
    <name evidence="2" type="ORF">H9653_00170</name>
</gene>
<reference evidence="2 3" key="1">
    <citation type="submission" date="2020-08" db="EMBL/GenBank/DDBJ databases">
        <title>A Genomic Blueprint of the Chicken Gut Microbiome.</title>
        <authorList>
            <person name="Gilroy R."/>
            <person name="Ravi A."/>
            <person name="Getino M."/>
            <person name="Pursley I."/>
            <person name="Horton D.L."/>
            <person name="Alikhan N.-F."/>
            <person name="Baker D."/>
            <person name="Gharbi K."/>
            <person name="Hall N."/>
            <person name="Watson M."/>
            <person name="Adriaenssens E.M."/>
            <person name="Foster-Nyarko E."/>
            <person name="Jarju S."/>
            <person name="Secka A."/>
            <person name="Antonio M."/>
            <person name="Oren A."/>
            <person name="Chaudhuri R."/>
            <person name="La Ragione R.M."/>
            <person name="Hildebrand F."/>
            <person name="Pallen M.J."/>
        </authorList>
    </citation>
    <scope>NUCLEOTIDE SEQUENCE [LARGE SCALE GENOMIC DNA]</scope>
    <source>
        <strain evidence="2 3">Sa4CVA2</strain>
    </source>
</reference>
<organism evidence="2 3">
    <name type="scientific">Psychrobacter communis</name>
    <dbReference type="NCBI Taxonomy" id="2762238"/>
    <lineage>
        <taxon>Bacteria</taxon>
        <taxon>Pseudomonadati</taxon>
        <taxon>Pseudomonadota</taxon>
        <taxon>Gammaproteobacteria</taxon>
        <taxon>Moraxellales</taxon>
        <taxon>Moraxellaceae</taxon>
        <taxon>Psychrobacter</taxon>
    </lineage>
</organism>
<feature type="coiled-coil region" evidence="1">
    <location>
        <begin position="263"/>
        <end position="290"/>
    </location>
</feature>
<proteinExistence type="predicted"/>
<dbReference type="EMBL" id="JACSQR010000001">
    <property type="protein sequence ID" value="MBD7946460.1"/>
    <property type="molecule type" value="Genomic_DNA"/>
</dbReference>